<evidence type="ECO:0000256" key="1">
    <source>
        <dbReference type="SAM" id="MobiDB-lite"/>
    </source>
</evidence>
<accession>A0A8T2J7B0</accession>
<comment type="caution">
    <text evidence="2">The sequence shown here is derived from an EMBL/GenBank/DDBJ whole genome shotgun (WGS) entry which is preliminary data.</text>
</comment>
<dbReference type="Proteomes" id="UP000812440">
    <property type="component" value="Chromosome 3"/>
</dbReference>
<proteinExistence type="predicted"/>
<evidence type="ECO:0000313" key="3">
    <source>
        <dbReference type="Proteomes" id="UP000812440"/>
    </source>
</evidence>
<evidence type="ECO:0000313" key="2">
    <source>
        <dbReference type="EMBL" id="KAG8440242.1"/>
    </source>
</evidence>
<keyword evidence="3" id="KW-1185">Reference proteome</keyword>
<reference evidence="2" key="1">
    <citation type="thesis" date="2020" institute="ProQuest LLC" country="789 East Eisenhower Parkway, Ann Arbor, MI, USA">
        <title>Comparative Genomics and Chromosome Evolution.</title>
        <authorList>
            <person name="Mudd A.B."/>
        </authorList>
    </citation>
    <scope>NUCLEOTIDE SEQUENCE</scope>
    <source>
        <strain evidence="2">Female2</strain>
        <tissue evidence="2">Blood</tissue>
    </source>
</reference>
<gene>
    <name evidence="2" type="ORF">GDO86_006131</name>
</gene>
<dbReference type="AlphaFoldDB" id="A0A8T2J7B0"/>
<feature type="region of interest" description="Disordered" evidence="1">
    <location>
        <begin position="79"/>
        <end position="102"/>
    </location>
</feature>
<feature type="compositionally biased region" description="Low complexity" evidence="1">
    <location>
        <begin position="79"/>
        <end position="95"/>
    </location>
</feature>
<organism evidence="2 3">
    <name type="scientific">Hymenochirus boettgeri</name>
    <name type="common">Congo dwarf clawed frog</name>
    <dbReference type="NCBI Taxonomy" id="247094"/>
    <lineage>
        <taxon>Eukaryota</taxon>
        <taxon>Metazoa</taxon>
        <taxon>Chordata</taxon>
        <taxon>Craniata</taxon>
        <taxon>Vertebrata</taxon>
        <taxon>Euteleostomi</taxon>
        <taxon>Amphibia</taxon>
        <taxon>Batrachia</taxon>
        <taxon>Anura</taxon>
        <taxon>Pipoidea</taxon>
        <taxon>Pipidae</taxon>
        <taxon>Pipinae</taxon>
        <taxon>Hymenochirus</taxon>
    </lineage>
</organism>
<name>A0A8T2J7B0_9PIPI</name>
<dbReference type="EMBL" id="JAACNH010000006">
    <property type="protein sequence ID" value="KAG8440242.1"/>
    <property type="molecule type" value="Genomic_DNA"/>
</dbReference>
<protein>
    <submittedName>
        <fullName evidence="2">Uncharacterized protein</fullName>
    </submittedName>
</protein>
<sequence>MICDGSDSRIVWNRDVTDSSNAPSWTVSGRPLMRILLRRPLFSRSSIWRKRSLIALEWSLSTRVTLPICWLVCSWVASSSSTRSRTAPRSPRSAAISVRQVC</sequence>